<keyword evidence="2" id="KW-0378">Hydrolase</keyword>
<dbReference type="Gene3D" id="3.60.110.10">
    <property type="entry name" value="Carbon-nitrogen hydrolase"/>
    <property type="match status" value="1"/>
</dbReference>
<sequence length="256" mass="27174">MRIGLYQAPSPAGDIPAGLAALDAALGKAAGAGVDLLVMPELFLPGYGATTATPPPGWAETMKTVADLARTHAVALAIGLPEYGETAVWNAAFVFDETGAEIARYRKVQLFGDREHALFTPGDRLVTFDWRGRRFGLLICYDVEFPEHVRALATAGAEVILVPTANMMPFVNVNQIMVPSRAAENAVTIVYANCCGTEGALDYVGLSLICGPEGYPLASKGRDAGLLIAELPEPGWREHDIPHSTQAADLRKVGVS</sequence>
<dbReference type="CDD" id="cd07576">
    <property type="entry name" value="R-amidase_like"/>
    <property type="match status" value="1"/>
</dbReference>
<dbReference type="InterPro" id="IPR001110">
    <property type="entry name" value="UPF0012_CS"/>
</dbReference>
<dbReference type="Pfam" id="PF00795">
    <property type="entry name" value="CN_hydrolase"/>
    <property type="match status" value="1"/>
</dbReference>
<dbReference type="RefSeq" id="WP_123643058.1">
    <property type="nucleotide sequence ID" value="NZ_ML119087.1"/>
</dbReference>
<dbReference type="EMBL" id="RDRB01000007">
    <property type="protein sequence ID" value="ROT99466.1"/>
    <property type="molecule type" value="Genomic_DNA"/>
</dbReference>
<dbReference type="InterPro" id="IPR050345">
    <property type="entry name" value="Aliph_Amidase/BUP"/>
</dbReference>
<comment type="caution">
    <text evidence="4">The sequence shown here is derived from an EMBL/GenBank/DDBJ whole genome shotgun (WGS) entry which is preliminary data.</text>
</comment>
<dbReference type="Proteomes" id="UP000268016">
    <property type="component" value="Unassembled WGS sequence"/>
</dbReference>
<dbReference type="PANTHER" id="PTHR43674">
    <property type="entry name" value="NITRILASE C965.09-RELATED"/>
    <property type="match status" value="1"/>
</dbReference>
<organism evidence="4 5">
    <name type="scientific">Histidinibacterium lentulum</name>
    <dbReference type="NCBI Taxonomy" id="2480588"/>
    <lineage>
        <taxon>Bacteria</taxon>
        <taxon>Pseudomonadati</taxon>
        <taxon>Pseudomonadota</taxon>
        <taxon>Alphaproteobacteria</taxon>
        <taxon>Rhodobacterales</taxon>
        <taxon>Paracoccaceae</taxon>
        <taxon>Histidinibacterium</taxon>
    </lineage>
</organism>
<comment type="similarity">
    <text evidence="1">Belongs to the carbon-nitrogen hydrolase superfamily. NIT1/NIT2 family.</text>
</comment>
<dbReference type="OrthoDB" id="9811121at2"/>
<evidence type="ECO:0000313" key="4">
    <source>
        <dbReference type="EMBL" id="ROT99466.1"/>
    </source>
</evidence>
<dbReference type="GO" id="GO:0016811">
    <property type="term" value="F:hydrolase activity, acting on carbon-nitrogen (but not peptide) bonds, in linear amides"/>
    <property type="evidence" value="ECO:0007669"/>
    <property type="project" value="TreeGrafter"/>
</dbReference>
<evidence type="ECO:0000313" key="5">
    <source>
        <dbReference type="Proteomes" id="UP000268016"/>
    </source>
</evidence>
<protein>
    <submittedName>
        <fullName evidence="4">Nitrilase</fullName>
    </submittedName>
</protein>
<name>A0A3N2QWA2_9RHOB</name>
<evidence type="ECO:0000256" key="2">
    <source>
        <dbReference type="ARBA" id="ARBA00022801"/>
    </source>
</evidence>
<gene>
    <name evidence="4" type="ORF">EAT49_14730</name>
</gene>
<dbReference type="PANTHER" id="PTHR43674:SF2">
    <property type="entry name" value="BETA-UREIDOPROPIONASE"/>
    <property type="match status" value="1"/>
</dbReference>
<dbReference type="InterPro" id="IPR036526">
    <property type="entry name" value="C-N_Hydrolase_sf"/>
</dbReference>
<dbReference type="PROSITE" id="PS01227">
    <property type="entry name" value="UPF0012"/>
    <property type="match status" value="1"/>
</dbReference>
<dbReference type="SUPFAM" id="SSF56317">
    <property type="entry name" value="Carbon-nitrogen hydrolase"/>
    <property type="match status" value="1"/>
</dbReference>
<dbReference type="InterPro" id="IPR044083">
    <property type="entry name" value="RamA-like"/>
</dbReference>
<keyword evidence="5" id="KW-1185">Reference proteome</keyword>
<evidence type="ECO:0000256" key="1">
    <source>
        <dbReference type="ARBA" id="ARBA00010613"/>
    </source>
</evidence>
<dbReference type="PROSITE" id="PS50263">
    <property type="entry name" value="CN_HYDROLASE"/>
    <property type="match status" value="1"/>
</dbReference>
<reference evidence="4 5" key="1">
    <citation type="submission" date="2018-10" db="EMBL/GenBank/DDBJ databases">
        <title>Histidinibacterium lentulum gen. nov., sp. nov., a marine bacterium from the culture broth of Picochlorum sp. 122.</title>
        <authorList>
            <person name="Wang G."/>
        </authorList>
    </citation>
    <scope>NUCLEOTIDE SEQUENCE [LARGE SCALE GENOMIC DNA]</scope>
    <source>
        <strain evidence="4 5">B17</strain>
    </source>
</reference>
<proteinExistence type="inferred from homology"/>
<feature type="domain" description="CN hydrolase" evidence="3">
    <location>
        <begin position="1"/>
        <end position="233"/>
    </location>
</feature>
<dbReference type="AlphaFoldDB" id="A0A3N2QWA2"/>
<accession>A0A3N2QWA2</accession>
<dbReference type="InterPro" id="IPR003010">
    <property type="entry name" value="C-N_Hydrolase"/>
</dbReference>
<evidence type="ECO:0000259" key="3">
    <source>
        <dbReference type="PROSITE" id="PS50263"/>
    </source>
</evidence>